<dbReference type="Proteomes" id="UP000001555">
    <property type="component" value="Unassembled WGS sequence"/>
</dbReference>
<protein>
    <submittedName>
        <fullName evidence="2 3">Uncharacterized protein</fullName>
    </submittedName>
</protein>
<sequence>MAPALQLNPPSDCSVLRRRLDGPIASRIYATKPGRRAEAHGLSGVSRPARSGWSPVKQNGQRQGESKSFYEKSSINWKLLRGEPEDPATGPGR</sequence>
<reference evidence="3" key="2">
    <citation type="submission" date="2020-05" db="UniProtKB">
        <authorList>
            <consortium name="EnsemblMetazoa"/>
        </authorList>
    </citation>
    <scope>IDENTIFICATION</scope>
    <source>
        <strain evidence="3">wikel</strain>
    </source>
</reference>
<keyword evidence="4" id="KW-1185">Reference proteome</keyword>
<feature type="region of interest" description="Disordered" evidence="1">
    <location>
        <begin position="31"/>
        <end position="70"/>
    </location>
</feature>
<evidence type="ECO:0000313" key="4">
    <source>
        <dbReference type="Proteomes" id="UP000001555"/>
    </source>
</evidence>
<accession>B7PG45</accession>
<dbReference type="PaxDb" id="6945-B7PG45"/>
<proteinExistence type="predicted"/>
<evidence type="ECO:0000256" key="1">
    <source>
        <dbReference type="SAM" id="MobiDB-lite"/>
    </source>
</evidence>
<dbReference type="InParanoid" id="B7PG45"/>
<reference evidence="2 4" key="1">
    <citation type="submission" date="2008-03" db="EMBL/GenBank/DDBJ databases">
        <title>Annotation of Ixodes scapularis.</title>
        <authorList>
            <consortium name="Ixodes scapularis Genome Project Consortium"/>
            <person name="Caler E."/>
            <person name="Hannick L.I."/>
            <person name="Bidwell S."/>
            <person name="Joardar V."/>
            <person name="Thiagarajan M."/>
            <person name="Amedeo P."/>
            <person name="Galinsky K.J."/>
            <person name="Schobel S."/>
            <person name="Inman J."/>
            <person name="Hostetler J."/>
            <person name="Miller J."/>
            <person name="Hammond M."/>
            <person name="Megy K."/>
            <person name="Lawson D."/>
            <person name="Kodira C."/>
            <person name="Sutton G."/>
            <person name="Meyer J."/>
            <person name="Hill C.A."/>
            <person name="Birren B."/>
            <person name="Nene V."/>
            <person name="Collins F."/>
            <person name="Alarcon-Chaidez F."/>
            <person name="Wikel S."/>
            <person name="Strausberg R."/>
        </authorList>
    </citation>
    <scope>NUCLEOTIDE SEQUENCE [LARGE SCALE GENOMIC DNA]</scope>
    <source>
        <strain evidence="4">Wikel</strain>
        <strain evidence="2">Wikel colony</strain>
    </source>
</reference>
<dbReference type="EMBL" id="DS706225">
    <property type="protein sequence ID" value="EEC05567.1"/>
    <property type="molecule type" value="Genomic_DNA"/>
</dbReference>
<dbReference type="HOGENOM" id="CLU_2402083_0_0_1"/>
<name>B7PG45_IXOSC</name>
<dbReference type="VEuPathDB" id="VectorBase:ISCW003501"/>
<dbReference type="EMBL" id="ABJB010367192">
    <property type="status" value="NOT_ANNOTATED_CDS"/>
    <property type="molecule type" value="Genomic_DNA"/>
</dbReference>
<evidence type="ECO:0000313" key="2">
    <source>
        <dbReference type="EMBL" id="EEC05567.1"/>
    </source>
</evidence>
<dbReference type="EnsemblMetazoa" id="ISCW003501-RA">
    <property type="protein sequence ID" value="ISCW003501-PA"/>
    <property type="gene ID" value="ISCW003501"/>
</dbReference>
<dbReference type="VEuPathDB" id="VectorBase:ISCI003501"/>
<gene>
    <name evidence="2" type="ORF">IscW_ISCW003501</name>
</gene>
<organism>
    <name type="scientific">Ixodes scapularis</name>
    <name type="common">Black-legged tick</name>
    <name type="synonym">Deer tick</name>
    <dbReference type="NCBI Taxonomy" id="6945"/>
    <lineage>
        <taxon>Eukaryota</taxon>
        <taxon>Metazoa</taxon>
        <taxon>Ecdysozoa</taxon>
        <taxon>Arthropoda</taxon>
        <taxon>Chelicerata</taxon>
        <taxon>Arachnida</taxon>
        <taxon>Acari</taxon>
        <taxon>Parasitiformes</taxon>
        <taxon>Ixodida</taxon>
        <taxon>Ixodoidea</taxon>
        <taxon>Ixodidae</taxon>
        <taxon>Ixodinae</taxon>
        <taxon>Ixodes</taxon>
    </lineage>
</organism>
<dbReference type="AlphaFoldDB" id="B7PG45"/>
<evidence type="ECO:0000313" key="3">
    <source>
        <dbReference type="EnsemblMetazoa" id="ISCW003501-PA"/>
    </source>
</evidence>